<evidence type="ECO:0000313" key="3">
    <source>
        <dbReference type="EMBL" id="OBA21156.1"/>
    </source>
</evidence>
<dbReference type="GO" id="GO:0042147">
    <property type="term" value="P:retrograde transport, endosome to Golgi"/>
    <property type="evidence" value="ECO:0007669"/>
    <property type="project" value="TreeGrafter"/>
</dbReference>
<proteinExistence type="predicted"/>
<sequence>MLALENERIITKKTSSPDATSEAGTKENVSSTAVKMLSRTMITVLEKLPSKVYDLSNNLLGELRLDEKGQFPGSGQIACIVLIDILETYPLHVASLINFAVTQIYKILKKNAIVSSNLVFLLSTVVKGALKSDIDEKFLAKIVKLVLKTISQHSILISELPEAALENGPSIPMVSYYIQALKNLLVLQASSHYETLLETSASSTSSSKLKPEAIMAQQDLFQQAILSTHEKVFLFGLQSQFSEVRSATVDLLANVLINFVATGKFSPANYLLGLYPMPEMNLWNESMTCMVGADAEPILDVKKEAHVFSNYDTEAKPGSTLNTLLLQVGVVEAFVFYVQLELLQDKDFLASSLTSLINSILFLFDDMSHVLHIQNGAWARTLSQWAKVVEFLITESGAQLHDTMARFVMLHFSSSQDESSRAENSVSKGLSNEKKRESGLFGFKALKKSKKKGLGQCQINLYTNPYQLNLALKIVTLLVSHSVDFNSLVHSKSNETLVGDVDNDDDEQVDEDENHSTTKRNSYVSDLLLSLLANESEYIRNYSLVCLLDYAAVNRSESNRLSLEVFAMVSQEFNSQNLNETTAPPTDRNITKSGITKLLSYALALLALIKQSDITLLQNSTVAKLVSFCTQNLKHNSSVGLKNIKNGGFWIILSALVTFYHESEFVKLNSSQFLVFWKNLLTSQFTTSALSGDSTLGNIRDVVQNLKLRTFSLLCLLNYISAVEATPELMKQLQFLLIKSQKYLVFLESEFGALGLVTGFNPQAFNESEYSPYLASNFLFSNYSEGKKLSKEHQLASLILYNKKIVMQGFVKIAHSLKGEVNSTLVILLLKIFADAKLFSRHTSSDTTKDKSKIIKSKQPALKFVHQDDSFIFLEEDCNYNFGVTSKFLSDTPKIDEICYRDKLSQLLREGMPYTSSFFREPAMYFESCIENLSASDILSWSDAFESMQNLTACHSINFDPATLILNRYSLCHEYSTNVITSLVDLSIELFQLVFIGLSYKIQFSLLEQLRSSLSVKQVDPLRRKALMINIGVAVHGLLSHTVKTKMSLSEDLVLLLLEIIDLIDSTDPALVSICADLVGLAAHLLEKPKVEEVIATIIGKIVIDSSPFHRGRCVFSLAKINHYTHSGFIEIHDVMIQLIKDAHPVISYYSLRAATILFENPLGNQSLIEEILTLTYSNFISDSLSLTDSNIMYTNLRSKYGFASTVASLVRVCITSLGPRVRDCHTATKTKIFQILLLLSRGIRCLSMNDLLNSVSTVLLACQELIIFDPALTRGFAKWFKKFALVIVQSNLKIGIGNVRPTSINLDQIFSFTTSQELLQQALVSLAEMTKVGIKTLGKESLNLAWVLMEIKPCRELKSLISYWIDYNPEANWFHQLTQLFNMSSRKLTGKFIEINYQQKLLPFQQRHKKVNTDANFLFTDEEAQNIVETHEEMDNQNQPINWDFRLLIYDLLIKFLSDSKKNPHLAAKLEPKIQEIVRISFLGTATPIVSIKIKGVELLSNALDVFGHLEDPLYPGVSILEQQQAQIISALIPCFSSDSDASVIVEAIDVSSKFINLPRINFYSKQRILRTMIYLLEEVSSNKFLKFVHLETMAEYGRKAIQLSILNCWAVLHVNFATTHGTSEPEFEEILQKYSKLLISLWILVLKELSSLRYNQPNSKDLELYENYWLNFVGVLSLILEKDASAIQNALQDEEDNFFFVMFCQCSEALIKNHNVSQVLKSVNRLVRVPGLAMSLFYEDVFGEVIDLLDRLILMEKETETKCEVIETVSVLFEAFSKISKPNDSSFVKYSELMRVAMLPLFEIFPFLRQDFDPEDESSKILLKRCGSQSSLTLASKEFAVLARMMQGFSQESKSDLISCMFYLIAKFFEFGNDALIGATLPFLKTIVSQARNTNDELLCSFVKVLKSNGLFGSAISKKTYIITMVILITGGNVTFDEQEISSFSQSLVDGISDDDLASMSIQSIKSIINHAGLSSASATVTKAILRGTLDSLLNYDDQQEVVTKVKFEIVYMFNQSLLIDEMEKGTAFTSLIIPLLINYDERGVLSRDYLHEKMLDLMNSRIDSFKKVVVEQLNDEQRKAAEALVTHSKQRADGGADSGSIELKSFA</sequence>
<dbReference type="GO" id="GO:0005794">
    <property type="term" value="C:Golgi apparatus"/>
    <property type="evidence" value="ECO:0007669"/>
    <property type="project" value="TreeGrafter"/>
</dbReference>
<dbReference type="Pfam" id="PF20210">
    <property type="entry name" value="Laa1_Sip1_HTR5"/>
    <property type="match status" value="1"/>
</dbReference>
<comment type="caution">
    <text evidence="3">The sequence shown here is derived from an EMBL/GenBank/DDBJ whole genome shotgun (WGS) entry which is preliminary data.</text>
</comment>
<dbReference type="STRING" id="869754.A0A1A0HAW7"/>
<dbReference type="InterPro" id="IPR040108">
    <property type="entry name" value="Laa1/Sip1/HEATR5"/>
</dbReference>
<evidence type="ECO:0000313" key="4">
    <source>
        <dbReference type="Proteomes" id="UP000092555"/>
    </source>
</evidence>
<dbReference type="Pfam" id="PF25808">
    <property type="entry name" value="TPR_LAA1_C"/>
    <property type="match status" value="1"/>
</dbReference>
<reference evidence="3 4" key="1">
    <citation type="submission" date="2016-05" db="EMBL/GenBank/DDBJ databases">
        <title>Comparative genomics of biotechnologically important yeasts.</title>
        <authorList>
            <consortium name="DOE Joint Genome Institute"/>
            <person name="Riley R."/>
            <person name="Haridas S."/>
            <person name="Wolfe K.H."/>
            <person name="Lopes M.R."/>
            <person name="Hittinger C.T."/>
            <person name="Goker M."/>
            <person name="Salamov A."/>
            <person name="Wisecaver J."/>
            <person name="Long T.M."/>
            <person name="Aerts A.L."/>
            <person name="Barry K."/>
            <person name="Choi C."/>
            <person name="Clum A."/>
            <person name="Coughlan A.Y."/>
            <person name="Deshpande S."/>
            <person name="Douglass A.P."/>
            <person name="Hanson S.J."/>
            <person name="Klenk H.-P."/>
            <person name="LaButti K."/>
            <person name="Lapidus A."/>
            <person name="Lindquist E."/>
            <person name="Lipzen A."/>
            <person name="Meier-kolthoff J.P."/>
            <person name="Ohm R.A."/>
            <person name="Otillar R.P."/>
            <person name="Pangilinan J."/>
            <person name="Peng Y."/>
            <person name="Rokas A."/>
            <person name="Rosa C.A."/>
            <person name="Scheuner C."/>
            <person name="Sibirny A.A."/>
            <person name="Slot J.C."/>
            <person name="Stielow J.B."/>
            <person name="Sun H."/>
            <person name="Kurtzman C.P."/>
            <person name="Blackwell M."/>
            <person name="Grigoriev I.V."/>
            <person name="Jeffries T.W."/>
        </authorList>
    </citation>
    <scope>NUCLEOTIDE SEQUENCE [LARGE SCALE GENOMIC DNA]</scope>
    <source>
        <strain evidence="3 4">NRRL YB-4993</strain>
    </source>
</reference>
<protein>
    <recommendedName>
        <fullName evidence="2">LAA1-like C-terminal TPR repeats domain-containing protein</fullName>
    </recommendedName>
</protein>
<feature type="compositionally biased region" description="Acidic residues" evidence="1">
    <location>
        <begin position="501"/>
        <end position="513"/>
    </location>
</feature>
<dbReference type="GO" id="GO:0006897">
    <property type="term" value="P:endocytosis"/>
    <property type="evidence" value="ECO:0007669"/>
    <property type="project" value="TreeGrafter"/>
</dbReference>
<dbReference type="EMBL" id="LXTC01000003">
    <property type="protein sequence ID" value="OBA21156.1"/>
    <property type="molecule type" value="Genomic_DNA"/>
</dbReference>
<dbReference type="RefSeq" id="XP_018711666.1">
    <property type="nucleotide sequence ID" value="XM_018857533.1"/>
</dbReference>
<dbReference type="PANTHER" id="PTHR21663:SF0">
    <property type="entry name" value="HEAT REPEAT-CONTAINING PROTEIN 5B"/>
    <property type="match status" value="1"/>
</dbReference>
<dbReference type="GO" id="GO:0030139">
    <property type="term" value="C:endocytic vesicle"/>
    <property type="evidence" value="ECO:0007669"/>
    <property type="project" value="TreeGrafter"/>
</dbReference>
<name>A0A1A0HAW7_9ASCO</name>
<dbReference type="OrthoDB" id="192608at2759"/>
<evidence type="ECO:0000256" key="1">
    <source>
        <dbReference type="SAM" id="MobiDB-lite"/>
    </source>
</evidence>
<dbReference type="Proteomes" id="UP000092555">
    <property type="component" value="Unassembled WGS sequence"/>
</dbReference>
<dbReference type="InterPro" id="IPR057981">
    <property type="entry name" value="TPR_LAA1-like_C"/>
</dbReference>
<dbReference type="GO" id="GO:0005829">
    <property type="term" value="C:cytosol"/>
    <property type="evidence" value="ECO:0007669"/>
    <property type="project" value="GOC"/>
</dbReference>
<keyword evidence="4" id="KW-1185">Reference proteome</keyword>
<dbReference type="GeneID" id="30030509"/>
<feature type="region of interest" description="Disordered" evidence="1">
    <location>
        <begin position="496"/>
        <end position="518"/>
    </location>
</feature>
<dbReference type="SUPFAM" id="SSF48371">
    <property type="entry name" value="ARM repeat"/>
    <property type="match status" value="1"/>
</dbReference>
<dbReference type="PANTHER" id="PTHR21663">
    <property type="entry name" value="HYPOTHETICAL HEAT DOMAIN-CONTAINING"/>
    <property type="match status" value="1"/>
</dbReference>
<organism evidence="3 4">
    <name type="scientific">Metschnikowia bicuspidata var. bicuspidata NRRL YB-4993</name>
    <dbReference type="NCBI Taxonomy" id="869754"/>
    <lineage>
        <taxon>Eukaryota</taxon>
        <taxon>Fungi</taxon>
        <taxon>Dikarya</taxon>
        <taxon>Ascomycota</taxon>
        <taxon>Saccharomycotina</taxon>
        <taxon>Pichiomycetes</taxon>
        <taxon>Metschnikowiaceae</taxon>
        <taxon>Metschnikowia</taxon>
    </lineage>
</organism>
<dbReference type="InterPro" id="IPR016024">
    <property type="entry name" value="ARM-type_fold"/>
</dbReference>
<dbReference type="InterPro" id="IPR046837">
    <property type="entry name" value="Laa1/Sip1/HEATR5-like_HEAT"/>
</dbReference>
<feature type="domain" description="LAA1-like C-terminal TPR repeats" evidence="2">
    <location>
        <begin position="1939"/>
        <end position="2099"/>
    </location>
</feature>
<gene>
    <name evidence="3" type="ORF">METBIDRAFT_42355</name>
</gene>
<evidence type="ECO:0000259" key="2">
    <source>
        <dbReference type="Pfam" id="PF25808"/>
    </source>
</evidence>
<accession>A0A1A0HAW7</accession>
<dbReference type="GO" id="GO:0008104">
    <property type="term" value="P:intracellular protein localization"/>
    <property type="evidence" value="ECO:0007669"/>
    <property type="project" value="TreeGrafter"/>
</dbReference>
<dbReference type="GO" id="GO:0016020">
    <property type="term" value="C:membrane"/>
    <property type="evidence" value="ECO:0007669"/>
    <property type="project" value="TreeGrafter"/>
</dbReference>